<dbReference type="PANTHER" id="PTHR43084:SF1">
    <property type="entry name" value="PERSULFIDE DIOXYGENASE ETHE1, MITOCHONDRIAL"/>
    <property type="match status" value="1"/>
</dbReference>
<dbReference type="EMBL" id="CP045120">
    <property type="protein sequence ID" value="QIN85415.1"/>
    <property type="molecule type" value="Genomic_DNA"/>
</dbReference>
<dbReference type="PANTHER" id="PTHR43084">
    <property type="entry name" value="PERSULFIDE DIOXYGENASE ETHE1"/>
    <property type="match status" value="1"/>
</dbReference>
<keyword evidence="3" id="KW-0614">Plasmid</keyword>
<feature type="domain" description="Metallo-beta-lactamase" evidence="2">
    <location>
        <begin position="38"/>
        <end position="197"/>
    </location>
</feature>
<dbReference type="CDD" id="cd07724">
    <property type="entry name" value="POD-like_MBL-fold"/>
    <property type="match status" value="1"/>
</dbReference>
<reference evidence="3 4" key="1">
    <citation type="submission" date="2019-10" db="EMBL/GenBank/DDBJ databases">
        <title>Rubrobacter sp nov SCSIO 52090 isolated from a deep-sea sediment in the South China Sea.</title>
        <authorList>
            <person name="Chen R.W."/>
        </authorList>
    </citation>
    <scope>NUCLEOTIDE SEQUENCE [LARGE SCALE GENOMIC DNA]</scope>
    <source>
        <strain evidence="3 4">SCSIO 52909</strain>
        <plasmid evidence="3 4">unnamed1</plasmid>
    </source>
</reference>
<name>A0A6G8QFZ0_9ACTN</name>
<dbReference type="Pfam" id="PF00753">
    <property type="entry name" value="Lactamase_B"/>
    <property type="match status" value="1"/>
</dbReference>
<keyword evidence="1" id="KW-0479">Metal-binding</keyword>
<dbReference type="InterPro" id="IPR051682">
    <property type="entry name" value="Mito_Persulfide_Diox"/>
</dbReference>
<geneLocation type="plasmid" evidence="3 4">
    <name>unnamed1</name>
</geneLocation>
<accession>A0A6G8QFZ0</accession>
<dbReference type="GO" id="GO:0006749">
    <property type="term" value="P:glutathione metabolic process"/>
    <property type="evidence" value="ECO:0007669"/>
    <property type="project" value="InterPro"/>
</dbReference>
<dbReference type="SMART" id="SM00849">
    <property type="entry name" value="Lactamase_B"/>
    <property type="match status" value="1"/>
</dbReference>
<dbReference type="KEGG" id="rub:GBA63_22190"/>
<proteinExistence type="predicted"/>
<evidence type="ECO:0000256" key="1">
    <source>
        <dbReference type="ARBA" id="ARBA00022723"/>
    </source>
</evidence>
<sequence>MTEKTAHEERRTADEGAVADARNEHAGYVFEQFRVPRGCLGYLVADPETGLAALVDPEIEMVEPMLDAVFRHGMKPAYVIDTHTHADHLSGAAELKKRTVAKVVMHEKAPAGGVDVRLEDGDRLHLGGLPIKFLHTPGHAKDLVSVLLPGRILTADGLLIGSCGRTDLPNGNSTRQYHTLYHTYRSLPDGLEVWPGHDYEGRAHSTLGEEKKGNPKMNFATEEEFVRFMDLENPGKLEPVHQLADALKANMK</sequence>
<dbReference type="InterPro" id="IPR001279">
    <property type="entry name" value="Metallo-B-lactamas"/>
</dbReference>
<evidence type="ECO:0000313" key="4">
    <source>
        <dbReference type="Proteomes" id="UP000501452"/>
    </source>
</evidence>
<protein>
    <submittedName>
        <fullName evidence="3">MBL fold metallo-hydrolase</fullName>
    </submittedName>
</protein>
<dbReference type="GO" id="GO:0046872">
    <property type="term" value="F:metal ion binding"/>
    <property type="evidence" value="ECO:0007669"/>
    <property type="project" value="UniProtKB-KW"/>
</dbReference>
<dbReference type="AlphaFoldDB" id="A0A6G8QFZ0"/>
<dbReference type="GO" id="GO:0070813">
    <property type="term" value="P:hydrogen sulfide metabolic process"/>
    <property type="evidence" value="ECO:0007669"/>
    <property type="project" value="TreeGrafter"/>
</dbReference>
<evidence type="ECO:0000313" key="3">
    <source>
        <dbReference type="EMBL" id="QIN85415.1"/>
    </source>
</evidence>
<dbReference type="InterPro" id="IPR044528">
    <property type="entry name" value="POD-like_MBL-fold"/>
</dbReference>
<dbReference type="Gene3D" id="3.60.15.10">
    <property type="entry name" value="Ribonuclease Z/Hydroxyacylglutathione hydrolase-like"/>
    <property type="match status" value="1"/>
</dbReference>
<dbReference type="GO" id="GO:0016787">
    <property type="term" value="F:hydrolase activity"/>
    <property type="evidence" value="ECO:0007669"/>
    <property type="project" value="UniProtKB-KW"/>
</dbReference>
<dbReference type="InterPro" id="IPR036866">
    <property type="entry name" value="RibonucZ/Hydroxyglut_hydro"/>
</dbReference>
<dbReference type="SUPFAM" id="SSF56281">
    <property type="entry name" value="Metallo-hydrolase/oxidoreductase"/>
    <property type="match status" value="1"/>
</dbReference>
<dbReference type="Proteomes" id="UP000501452">
    <property type="component" value="Plasmid unnamed1"/>
</dbReference>
<keyword evidence="4" id="KW-1185">Reference proteome</keyword>
<gene>
    <name evidence="3" type="ORF">GBA63_22190</name>
</gene>
<evidence type="ECO:0000259" key="2">
    <source>
        <dbReference type="SMART" id="SM00849"/>
    </source>
</evidence>
<keyword evidence="3" id="KW-0378">Hydrolase</keyword>
<dbReference type="GO" id="GO:0050313">
    <property type="term" value="F:sulfur dioxygenase activity"/>
    <property type="evidence" value="ECO:0007669"/>
    <property type="project" value="InterPro"/>
</dbReference>
<organism evidence="3 4">
    <name type="scientific">Rubrobacter tropicus</name>
    <dbReference type="NCBI Taxonomy" id="2653851"/>
    <lineage>
        <taxon>Bacteria</taxon>
        <taxon>Bacillati</taxon>
        <taxon>Actinomycetota</taxon>
        <taxon>Rubrobacteria</taxon>
        <taxon>Rubrobacterales</taxon>
        <taxon>Rubrobacteraceae</taxon>
        <taxon>Rubrobacter</taxon>
    </lineage>
</organism>
<dbReference type="RefSeq" id="WP_166180699.1">
    <property type="nucleotide sequence ID" value="NZ_CP045120.1"/>
</dbReference>